<dbReference type="Pfam" id="PF06945">
    <property type="entry name" value="DUF1289"/>
    <property type="match status" value="1"/>
</dbReference>
<dbReference type="RefSeq" id="WP_289827975.1">
    <property type="nucleotide sequence ID" value="NZ_JAUEDK010000001.1"/>
</dbReference>
<keyword evidence="2" id="KW-1185">Reference proteome</keyword>
<gene>
    <name evidence="1" type="ORF">QU481_00875</name>
</gene>
<accession>A0ABT7XI56</accession>
<dbReference type="InterPro" id="IPR010710">
    <property type="entry name" value="DUF1289"/>
</dbReference>
<dbReference type="PANTHER" id="PTHR35175:SF2">
    <property type="entry name" value="DUF1289 DOMAIN-CONTAINING PROTEIN"/>
    <property type="match status" value="1"/>
</dbReference>
<comment type="caution">
    <text evidence="1">The sequence shown here is derived from an EMBL/GenBank/DDBJ whole genome shotgun (WGS) entry which is preliminary data.</text>
</comment>
<dbReference type="EMBL" id="JAUEDK010000001">
    <property type="protein sequence ID" value="MDN0073453.1"/>
    <property type="molecule type" value="Genomic_DNA"/>
</dbReference>
<evidence type="ECO:0000313" key="2">
    <source>
        <dbReference type="Proteomes" id="UP001168540"/>
    </source>
</evidence>
<reference evidence="1" key="1">
    <citation type="submission" date="2023-06" db="EMBL/GenBank/DDBJ databases">
        <authorList>
            <person name="Zhang S."/>
        </authorList>
    </citation>
    <scope>NUCLEOTIDE SEQUENCE</scope>
    <source>
        <strain evidence="1">SG2303</strain>
    </source>
</reference>
<proteinExistence type="predicted"/>
<dbReference type="Proteomes" id="UP001168540">
    <property type="component" value="Unassembled WGS sequence"/>
</dbReference>
<sequence length="59" mass="7003">MAVKSPCIELCRFDGKTGFCVGCLRTREECREWKKLKDHRRHQILQDRARRQTKLDKAG</sequence>
<evidence type="ECO:0000313" key="1">
    <source>
        <dbReference type="EMBL" id="MDN0073453.1"/>
    </source>
</evidence>
<protein>
    <submittedName>
        <fullName evidence="1">DUF1289 domain-containing protein</fullName>
    </submittedName>
</protein>
<dbReference type="PANTHER" id="PTHR35175">
    <property type="entry name" value="DUF1289 DOMAIN-CONTAINING PROTEIN"/>
    <property type="match status" value="1"/>
</dbReference>
<organism evidence="1 2">
    <name type="scientific">Crenobacter oryzisoli</name>
    <dbReference type="NCBI Taxonomy" id="3056844"/>
    <lineage>
        <taxon>Bacteria</taxon>
        <taxon>Pseudomonadati</taxon>
        <taxon>Pseudomonadota</taxon>
        <taxon>Betaproteobacteria</taxon>
        <taxon>Neisseriales</taxon>
        <taxon>Neisseriaceae</taxon>
        <taxon>Crenobacter</taxon>
    </lineage>
</organism>
<name>A0ABT7XI56_9NEIS</name>